<keyword evidence="2" id="KW-1185">Reference proteome</keyword>
<organism evidence="1 2">
    <name type="scientific">Vibrio sagamiensis NBRC 104589</name>
    <dbReference type="NCBI Taxonomy" id="1219064"/>
    <lineage>
        <taxon>Bacteria</taxon>
        <taxon>Pseudomonadati</taxon>
        <taxon>Pseudomonadota</taxon>
        <taxon>Gammaproteobacteria</taxon>
        <taxon>Vibrionales</taxon>
        <taxon>Vibrionaceae</taxon>
        <taxon>Vibrio</taxon>
    </lineage>
</organism>
<proteinExistence type="predicted"/>
<name>A0A511QJM2_9VIBR</name>
<dbReference type="EMBL" id="BJXJ01000060">
    <property type="protein sequence ID" value="GEM77524.1"/>
    <property type="molecule type" value="Genomic_DNA"/>
</dbReference>
<dbReference type="AlphaFoldDB" id="A0A511QJM2"/>
<evidence type="ECO:0000313" key="2">
    <source>
        <dbReference type="Proteomes" id="UP000321922"/>
    </source>
</evidence>
<dbReference type="Proteomes" id="UP000321922">
    <property type="component" value="Unassembled WGS sequence"/>
</dbReference>
<sequence length="104" mass="12171">MGTIKELSKFSPLSTLIIQMSKRLEEKESASEIYRDLYPLLESALERGCTFESEEIQSIVSILERLPAWGAKRRNFKNRYLRNESTLRSLPRDPSYFNGQGMWH</sequence>
<reference evidence="1 2" key="1">
    <citation type="submission" date="2019-07" db="EMBL/GenBank/DDBJ databases">
        <title>Whole genome shotgun sequence of Vibrio sagamiensis NBRC 104589.</title>
        <authorList>
            <person name="Hosoyama A."/>
            <person name="Uohara A."/>
            <person name="Ohji S."/>
            <person name="Ichikawa N."/>
        </authorList>
    </citation>
    <scope>NUCLEOTIDE SEQUENCE [LARGE SCALE GENOMIC DNA]</scope>
    <source>
        <strain evidence="1 2">NBRC 104589</strain>
    </source>
</reference>
<comment type="caution">
    <text evidence="1">The sequence shown here is derived from an EMBL/GenBank/DDBJ whole genome shotgun (WGS) entry which is preliminary data.</text>
</comment>
<gene>
    <name evidence="1" type="ORF">VSA01S_36360</name>
</gene>
<accession>A0A511QJM2</accession>
<protein>
    <submittedName>
        <fullName evidence="1">Uncharacterized protein</fullName>
    </submittedName>
</protein>
<evidence type="ECO:0000313" key="1">
    <source>
        <dbReference type="EMBL" id="GEM77524.1"/>
    </source>
</evidence>